<keyword evidence="8" id="KW-0325">Glycoprotein</keyword>
<evidence type="ECO:0000313" key="12">
    <source>
        <dbReference type="EMBL" id="KAK0161638.1"/>
    </source>
</evidence>
<dbReference type="PANTHER" id="PTHR12027:SF112">
    <property type="entry name" value="PROTEIN WNT-2"/>
    <property type="match status" value="1"/>
</dbReference>
<dbReference type="PRINTS" id="PR01349">
    <property type="entry name" value="WNTPROTEIN"/>
</dbReference>
<dbReference type="InterPro" id="IPR005817">
    <property type="entry name" value="Wnt"/>
</dbReference>
<evidence type="ECO:0000256" key="3">
    <source>
        <dbReference type="ARBA" id="ARBA00022473"/>
    </source>
</evidence>
<dbReference type="GO" id="GO:0030182">
    <property type="term" value="P:neuron differentiation"/>
    <property type="evidence" value="ECO:0007669"/>
    <property type="project" value="TreeGrafter"/>
</dbReference>
<comment type="function">
    <text evidence="10">Ligand for members of the frizzled family of seven transmembrane receptors.</text>
</comment>
<evidence type="ECO:0000256" key="10">
    <source>
        <dbReference type="RuleBase" id="RU003500"/>
    </source>
</evidence>
<dbReference type="EMBL" id="JAQQBR010001835">
    <property type="protein sequence ID" value="KAK0161638.1"/>
    <property type="molecule type" value="Genomic_DNA"/>
</dbReference>
<comment type="similarity">
    <text evidence="2 10">Belongs to the Wnt family.</text>
</comment>
<evidence type="ECO:0000256" key="7">
    <source>
        <dbReference type="ARBA" id="ARBA00023157"/>
    </source>
</evidence>
<keyword evidence="6 10" id="KW-0879">Wnt signaling pathway</keyword>
<gene>
    <name evidence="12" type="ORF">PV327_010091</name>
</gene>
<name>A0AA39F2C2_MICHY</name>
<evidence type="ECO:0000256" key="6">
    <source>
        <dbReference type="ARBA" id="ARBA00022687"/>
    </source>
</evidence>
<evidence type="ECO:0000256" key="11">
    <source>
        <dbReference type="SAM" id="MobiDB-lite"/>
    </source>
</evidence>
<dbReference type="GO" id="GO:0005125">
    <property type="term" value="F:cytokine activity"/>
    <property type="evidence" value="ECO:0007669"/>
    <property type="project" value="TreeGrafter"/>
</dbReference>
<organism evidence="12 13">
    <name type="scientific">Microctonus hyperodae</name>
    <name type="common">Parasitoid wasp</name>
    <dbReference type="NCBI Taxonomy" id="165561"/>
    <lineage>
        <taxon>Eukaryota</taxon>
        <taxon>Metazoa</taxon>
        <taxon>Ecdysozoa</taxon>
        <taxon>Arthropoda</taxon>
        <taxon>Hexapoda</taxon>
        <taxon>Insecta</taxon>
        <taxon>Pterygota</taxon>
        <taxon>Neoptera</taxon>
        <taxon>Endopterygota</taxon>
        <taxon>Hymenoptera</taxon>
        <taxon>Apocrita</taxon>
        <taxon>Ichneumonoidea</taxon>
        <taxon>Braconidae</taxon>
        <taxon>Euphorinae</taxon>
        <taxon>Microctonus</taxon>
    </lineage>
</organism>
<protein>
    <recommendedName>
        <fullName evidence="10">Protein Wnt</fullName>
    </recommendedName>
</protein>
<dbReference type="GO" id="GO:0005109">
    <property type="term" value="F:frizzled binding"/>
    <property type="evidence" value="ECO:0007669"/>
    <property type="project" value="TreeGrafter"/>
</dbReference>
<evidence type="ECO:0000256" key="5">
    <source>
        <dbReference type="ARBA" id="ARBA00022530"/>
    </source>
</evidence>
<keyword evidence="13" id="KW-1185">Reference proteome</keyword>
<sequence length="225" mass="25602">MRYRYILGTGYENEREKNCLAFLALPPNPGVRNEVLLQKLNLHKDNTIKCLRERLKIVKAMLQTECKCHGVSGSCTVRTCWRTLPSFRQIGDALMKKYYKGRSVIAITPPPPPVIQNDDYPDQSSLEVVPILENDAKVRGKPDEILNTHPANRQTLKKLSNVKQPYLILKRTKVITVASDISQKRIPKRSELVYLQPSPNYCEPDYTQGSMGTQGRMCNRSSKGQ</sequence>
<dbReference type="GO" id="GO:0045165">
    <property type="term" value="P:cell fate commitment"/>
    <property type="evidence" value="ECO:0007669"/>
    <property type="project" value="TreeGrafter"/>
</dbReference>
<dbReference type="PANTHER" id="PTHR12027">
    <property type="entry name" value="WNT RELATED"/>
    <property type="match status" value="1"/>
</dbReference>
<dbReference type="Proteomes" id="UP001168972">
    <property type="component" value="Unassembled WGS sequence"/>
</dbReference>
<keyword evidence="4" id="KW-0964">Secreted</keyword>
<dbReference type="InterPro" id="IPR018161">
    <property type="entry name" value="Wnt_CS"/>
</dbReference>
<evidence type="ECO:0000256" key="8">
    <source>
        <dbReference type="ARBA" id="ARBA00023180"/>
    </source>
</evidence>
<dbReference type="GO" id="GO:0060070">
    <property type="term" value="P:canonical Wnt signaling pathway"/>
    <property type="evidence" value="ECO:0007669"/>
    <property type="project" value="TreeGrafter"/>
</dbReference>
<keyword evidence="3 10" id="KW-0217">Developmental protein</keyword>
<dbReference type="GO" id="GO:0005615">
    <property type="term" value="C:extracellular space"/>
    <property type="evidence" value="ECO:0007669"/>
    <property type="project" value="TreeGrafter"/>
</dbReference>
<dbReference type="PROSITE" id="PS00246">
    <property type="entry name" value="WNT1"/>
    <property type="match status" value="1"/>
</dbReference>
<evidence type="ECO:0000256" key="4">
    <source>
        <dbReference type="ARBA" id="ARBA00022525"/>
    </source>
</evidence>
<dbReference type="Pfam" id="PF00110">
    <property type="entry name" value="wnt"/>
    <property type="match status" value="1"/>
</dbReference>
<accession>A0AA39F2C2</accession>
<keyword evidence="7" id="KW-1015">Disulfide bond</keyword>
<proteinExistence type="inferred from homology"/>
<comment type="subcellular location">
    <subcellularLocation>
        <location evidence="1 10">Secreted</location>
        <location evidence="1 10">Extracellular space</location>
        <location evidence="1 10">Extracellular matrix</location>
    </subcellularLocation>
</comment>
<reference evidence="12" key="2">
    <citation type="submission" date="2023-03" db="EMBL/GenBank/DDBJ databases">
        <authorList>
            <person name="Inwood S.N."/>
            <person name="Skelly J.G."/>
            <person name="Guhlin J."/>
            <person name="Harrop T.W.R."/>
            <person name="Goldson S.G."/>
            <person name="Dearden P.K."/>
        </authorList>
    </citation>
    <scope>NUCLEOTIDE SEQUENCE</scope>
    <source>
        <strain evidence="12">Lincoln</strain>
        <tissue evidence="12">Whole body</tissue>
    </source>
</reference>
<dbReference type="AlphaFoldDB" id="A0AA39F2C2"/>
<evidence type="ECO:0000256" key="9">
    <source>
        <dbReference type="ARBA" id="ARBA00023288"/>
    </source>
</evidence>
<evidence type="ECO:0000256" key="2">
    <source>
        <dbReference type="ARBA" id="ARBA00005683"/>
    </source>
</evidence>
<feature type="region of interest" description="Disordered" evidence="11">
    <location>
        <begin position="206"/>
        <end position="225"/>
    </location>
</feature>
<reference evidence="12" key="1">
    <citation type="journal article" date="2023" name="bioRxiv">
        <title>Scaffold-level genome assemblies of two parasitoid biocontrol wasps reveal the parthenogenesis mechanism and an associated novel virus.</title>
        <authorList>
            <person name="Inwood S."/>
            <person name="Skelly J."/>
            <person name="Guhlin J."/>
            <person name="Harrop T."/>
            <person name="Goldson S."/>
            <person name="Dearden P."/>
        </authorList>
    </citation>
    <scope>NUCLEOTIDE SEQUENCE</scope>
    <source>
        <strain evidence="12">Lincoln</strain>
        <tissue evidence="12">Whole body</tissue>
    </source>
</reference>
<keyword evidence="5" id="KW-0272">Extracellular matrix</keyword>
<evidence type="ECO:0000313" key="13">
    <source>
        <dbReference type="Proteomes" id="UP001168972"/>
    </source>
</evidence>
<keyword evidence="9" id="KW-0449">Lipoprotein</keyword>
<dbReference type="SMART" id="SM00097">
    <property type="entry name" value="WNT1"/>
    <property type="match status" value="1"/>
</dbReference>
<comment type="caution">
    <text evidence="12">The sequence shown here is derived from an EMBL/GenBank/DDBJ whole genome shotgun (WGS) entry which is preliminary data.</text>
</comment>
<dbReference type="GO" id="GO:0046330">
    <property type="term" value="P:positive regulation of JNK cascade"/>
    <property type="evidence" value="ECO:0007669"/>
    <property type="project" value="TreeGrafter"/>
</dbReference>
<evidence type="ECO:0000256" key="1">
    <source>
        <dbReference type="ARBA" id="ARBA00004498"/>
    </source>
</evidence>